<dbReference type="AlphaFoldDB" id="A0A8H6RHN8"/>
<keyword evidence="1" id="KW-0472">Membrane</keyword>
<feature type="domain" description="Heterokaryon incompatibility" evidence="2">
    <location>
        <begin position="508"/>
        <end position="666"/>
    </location>
</feature>
<dbReference type="Proteomes" id="UP000660729">
    <property type="component" value="Unassembled WGS sequence"/>
</dbReference>
<proteinExistence type="predicted"/>
<protein>
    <submittedName>
        <fullName evidence="3">Heterokaryon incompatibility protein 6, OR allele</fullName>
    </submittedName>
</protein>
<organism evidence="3 4">
    <name type="scientific">Pseudocercospora fuligena</name>
    <dbReference type="NCBI Taxonomy" id="685502"/>
    <lineage>
        <taxon>Eukaryota</taxon>
        <taxon>Fungi</taxon>
        <taxon>Dikarya</taxon>
        <taxon>Ascomycota</taxon>
        <taxon>Pezizomycotina</taxon>
        <taxon>Dothideomycetes</taxon>
        <taxon>Dothideomycetidae</taxon>
        <taxon>Mycosphaerellales</taxon>
        <taxon>Mycosphaerellaceae</taxon>
        <taxon>Pseudocercospora</taxon>
    </lineage>
</organism>
<comment type="caution">
    <text evidence="3">The sequence shown here is derived from an EMBL/GenBank/DDBJ whole genome shotgun (WGS) entry which is preliminary data.</text>
</comment>
<reference evidence="3" key="1">
    <citation type="submission" date="2020-04" db="EMBL/GenBank/DDBJ databases">
        <title>Draft genome resource of the tomato pathogen Pseudocercospora fuligena.</title>
        <authorList>
            <person name="Zaccaron A."/>
        </authorList>
    </citation>
    <scope>NUCLEOTIDE SEQUENCE</scope>
    <source>
        <strain evidence="3">PF001</strain>
    </source>
</reference>
<dbReference type="PANTHER" id="PTHR24148">
    <property type="entry name" value="ANKYRIN REPEAT DOMAIN-CONTAINING PROTEIN 39 HOMOLOG-RELATED"/>
    <property type="match status" value="1"/>
</dbReference>
<dbReference type="OrthoDB" id="194358at2759"/>
<evidence type="ECO:0000313" key="3">
    <source>
        <dbReference type="EMBL" id="KAF7190982.1"/>
    </source>
</evidence>
<evidence type="ECO:0000259" key="2">
    <source>
        <dbReference type="Pfam" id="PF06985"/>
    </source>
</evidence>
<keyword evidence="1" id="KW-0812">Transmembrane</keyword>
<feature type="transmembrane region" description="Helical" evidence="1">
    <location>
        <begin position="332"/>
        <end position="354"/>
    </location>
</feature>
<gene>
    <name evidence="3" type="ORF">HII31_07674</name>
</gene>
<keyword evidence="4" id="KW-1185">Reference proteome</keyword>
<name>A0A8H6RHN8_9PEZI</name>
<dbReference type="PANTHER" id="PTHR24148:SF73">
    <property type="entry name" value="HET DOMAIN PROTEIN (AFU_ORTHOLOGUE AFUA_8G01020)"/>
    <property type="match status" value="1"/>
</dbReference>
<dbReference type="InterPro" id="IPR010730">
    <property type="entry name" value="HET"/>
</dbReference>
<keyword evidence="1" id="KW-1133">Transmembrane helix</keyword>
<dbReference type="Pfam" id="PF06985">
    <property type="entry name" value="HET"/>
    <property type="match status" value="1"/>
</dbReference>
<dbReference type="InterPro" id="IPR052895">
    <property type="entry name" value="HetReg/Transcr_Mod"/>
</dbReference>
<accession>A0A8H6RHN8</accession>
<evidence type="ECO:0000256" key="1">
    <source>
        <dbReference type="SAM" id="Phobius"/>
    </source>
</evidence>
<dbReference type="EMBL" id="JABCIY010000166">
    <property type="protein sequence ID" value="KAF7190982.1"/>
    <property type="molecule type" value="Genomic_DNA"/>
</dbReference>
<dbReference type="Pfam" id="PF26639">
    <property type="entry name" value="Het-6_barrel"/>
    <property type="match status" value="1"/>
</dbReference>
<sequence length="1067" mass="121261">MCINNTAVRMDSGYINSLYDLGINSHPDDAISFRKVLECAPIKTEGFSATYIAQNLTSDVNAALSRLELSLSGNEFYALFYGPSGVWSNATFISNNGTSNRLQSSSFLPYRVGYSVAGTNFSPIEQLQRSDTTVTLLFLTNVALYPSPVTDPWFNAQIPTGLPPGTEILDISVVYGAQHPVSVLGCADWIEICYEDRDTGSQCAAVNSLAQANFTAESVQLKLNERQLAILDRFYGPIQNGISLPIDSGPDGGLLASTLAYGGASPSLPDNQWILELEKWFATVLISAQLYVTEWVTGYEVAAYDQFKKPPSKDHEWMCDNQIVQRNDHASFSVLGLAIILCFGGLAGVINLLLPNIWPRLRHRRDLSRYRNELWKHMELLEMQQAIQKGQSQNKHDKHESASTMDSLRGKLMPLVSFKSRRSVRKSYQELTLIPDTNPAAVEHAKTSFFTKWYKLCKQIKHEKIYSTLCTADKQIRLLNVSPTPDEHGRLSCILESVSLASDIPPRYEAISWRWGDTSHTRHITLNSELFLVPESAFEVLTEVCVKQSHSRVWLDILCINQENIDERSQQVPLMKDIYTLASQVVVWLGIDRPTVAQRAFESFDLLKRQYYWKTEKYTPSRNDIFRQSGSPIPAFTRDSLPQCDWKALEDFFSVSWFSRLWVCQEVMLNHTTLCLRGTHECSWFDIGLAAQWLIYCGYWRAEYMAKTLQAINSTALVWSYTYCLEPDWGNLLELSTARRAAEPLDHVYAFLGVLPSSSASERWAFNERDLQPDYRKDPRFVFAAATRVALFSREEFTNALTFLWLARVLVPPKSNDTGCSMLESDSDDWPSWVPRYHWTVDIDRGSPVPMTDWHNDDASGPHFGLHCVVRERLPLVLELKGVIVGKVRVVSADLDQRLIGCRDALSREVLCWRRWACALGVDEATIAMTLTSRKTHLDMDAALEPNFVDQYRSFIAECLPEHSFAPWTGCSQPYVDALWRGSANKKFFISDYGRIGMCHPHTKPGDCLCILFTGMSPFVLRPEKPYWRFVGAAYVHSIMHGEYVAETHKWWKSPSRRCAVRKFRIR</sequence>
<evidence type="ECO:0000313" key="4">
    <source>
        <dbReference type="Proteomes" id="UP000660729"/>
    </source>
</evidence>